<dbReference type="InterPro" id="IPR017850">
    <property type="entry name" value="Alkaline_phosphatase_core_sf"/>
</dbReference>
<dbReference type="EC" id="3.6.1.9" evidence="1"/>
<dbReference type="SUPFAM" id="SSF53649">
    <property type="entry name" value="Alkaline phosphatase-like"/>
    <property type="match status" value="1"/>
</dbReference>
<dbReference type="GO" id="GO:0004528">
    <property type="term" value="F:phosphodiesterase I activity"/>
    <property type="evidence" value="ECO:0007669"/>
    <property type="project" value="UniProtKB-EC"/>
</dbReference>
<accession>A0A6J4KSC1</accession>
<dbReference type="InterPro" id="IPR002591">
    <property type="entry name" value="Phosphodiest/P_Trfase"/>
</dbReference>
<dbReference type="PANTHER" id="PTHR10151:SF120">
    <property type="entry name" value="BIS(5'-ADENOSYL)-TRIPHOSPHATASE"/>
    <property type="match status" value="1"/>
</dbReference>
<dbReference type="PANTHER" id="PTHR10151">
    <property type="entry name" value="ECTONUCLEOTIDE PYROPHOSPHATASE/PHOSPHODIESTERASE"/>
    <property type="match status" value="1"/>
</dbReference>
<dbReference type="Pfam" id="PF01663">
    <property type="entry name" value="Phosphodiest"/>
    <property type="match status" value="1"/>
</dbReference>
<proteinExistence type="predicted"/>
<sequence length="423" mass="46593">MNASPLRFFFALLALLIGVRALPAQEVIVQAERRNAPAQQAKPYVVLVSLDGFHPGYVKSVPAPRIARLRREGVSAPYMIPVFPTKTFPNHYSIVTGMYPGRHGIVGNQMWDPVLRDSFKVGHLASERDPRWYGGEPVWVTAERQGMLSAALYWPGSQVPIGGVLPAYHARYDQSVTSATRMDQVLRWLRLPPDRRPHLVTVYISEVDEGHHPPGSPQVRAAVGRVDEAVSRLLDGIARLPIAGQVNVVLVSDHGMQDVRNGRTEYLSDHIPLQGVRVVGTGPTTSLFFDGDTAALERARTALRAGLNAAGVYRRSEIPARYRLGASPRAGDLLVEMRAPDLVAIRRRPGAPKGDPANHGYDPRTPSMRAFFAANGPAFRPRTRVPAFENVHIYPLLTTILRLRPNPAIDGRAPVLAPLLRPR</sequence>
<dbReference type="Gene3D" id="3.30.1360.180">
    <property type="match status" value="1"/>
</dbReference>
<keyword evidence="1" id="KW-0378">Hydrolase</keyword>
<dbReference type="CDD" id="cd16018">
    <property type="entry name" value="Enpp"/>
    <property type="match status" value="1"/>
</dbReference>
<organism evidence="1">
    <name type="scientific">uncultured Gemmatimonadota bacterium</name>
    <dbReference type="NCBI Taxonomy" id="203437"/>
    <lineage>
        <taxon>Bacteria</taxon>
        <taxon>Pseudomonadati</taxon>
        <taxon>Gemmatimonadota</taxon>
        <taxon>environmental samples</taxon>
    </lineage>
</organism>
<protein>
    <submittedName>
        <fullName evidence="1">Alkaline phosphodiesterase I / Nucleotide pyrophosphatase</fullName>
        <ecNumber evidence="1">3.1.4.1</ecNumber>
        <ecNumber evidence="1">3.6.1.9</ecNumber>
    </submittedName>
</protein>
<name>A0A6J4KSC1_9BACT</name>
<dbReference type="EMBL" id="CADCTW010000066">
    <property type="protein sequence ID" value="CAA9310223.1"/>
    <property type="molecule type" value="Genomic_DNA"/>
</dbReference>
<evidence type="ECO:0000313" key="1">
    <source>
        <dbReference type="EMBL" id="CAA9310223.1"/>
    </source>
</evidence>
<gene>
    <name evidence="1" type="ORF">AVDCRST_MAG68-1290</name>
</gene>
<reference evidence="1" key="1">
    <citation type="submission" date="2020-02" db="EMBL/GenBank/DDBJ databases">
        <authorList>
            <person name="Meier V. D."/>
        </authorList>
    </citation>
    <scope>NUCLEOTIDE SEQUENCE</scope>
    <source>
        <strain evidence="1">AVDCRST_MAG68</strain>
    </source>
</reference>
<dbReference type="GO" id="GO:0047429">
    <property type="term" value="F:nucleoside triphosphate diphosphatase activity"/>
    <property type="evidence" value="ECO:0007669"/>
    <property type="project" value="UniProtKB-EC"/>
</dbReference>
<dbReference type="Gene3D" id="3.40.720.10">
    <property type="entry name" value="Alkaline Phosphatase, subunit A"/>
    <property type="match status" value="1"/>
</dbReference>
<dbReference type="AlphaFoldDB" id="A0A6J4KSC1"/>
<dbReference type="EC" id="3.1.4.1" evidence="1"/>